<accession>A0A170PIT1</accession>
<evidence type="ECO:0000313" key="7">
    <source>
        <dbReference type="EMBL" id="CUS05017.2"/>
    </source>
</evidence>
<evidence type="ECO:0000313" key="8">
    <source>
        <dbReference type="Proteomes" id="UP000215027"/>
    </source>
</evidence>
<comment type="function">
    <text evidence="4">Binds mRNA; thus facilitating recognition of the initiation point. It is needed to translate mRNA with a short Shine-Dalgarno (SD) purine-rich sequence.</text>
</comment>
<evidence type="ECO:0000259" key="6">
    <source>
        <dbReference type="PROSITE" id="PS50126"/>
    </source>
</evidence>
<feature type="domain" description="S1 motif" evidence="6">
    <location>
        <begin position="80"/>
        <end position="160"/>
    </location>
</feature>
<sequence>MSEEQGRRIHADPVADESYWSALFQMEDAFRQDEAPEQHGPAQPPAPEHEPAPALTGNGQHNQPAAFASRVSTDPWQLAQEFMDGDRQLQLKVTGHNKGGLLVSWNGIQGFVPASQLIDFPQFHVPRERLQSLAEWRDRTLQLKIIEVNKPNSRLILSERATLVAATQRTSLLNVVQVGEQREGTVTNLTDFGAFIDLGGVEGLVHISEISWSRVTHPSLMLKPGQVVRVLILNVDPGAARVALSMKRLRPDPWLTAEERYRPDQFVRGVIGTITTYGAFVILEEELEGLVHISELAEGMFMHPRDIVRPGEEVTARVLSVDGRHKRIALSLRGADPKRP</sequence>
<proteinExistence type="inferred from homology"/>
<keyword evidence="2" id="KW-0689">Ribosomal protein</keyword>
<keyword evidence="3" id="KW-0687">Ribonucleoprotein</keyword>
<dbReference type="PRINTS" id="PR00681">
    <property type="entry name" value="RIBOSOMALS1"/>
</dbReference>
<dbReference type="KEGG" id="pbf:CFX0092_A3139"/>
<evidence type="ECO:0000256" key="1">
    <source>
        <dbReference type="ARBA" id="ARBA00006767"/>
    </source>
</evidence>
<dbReference type="FunFam" id="2.40.50.140:FF:000051">
    <property type="entry name" value="RNA-binding transcriptional accessory protein"/>
    <property type="match status" value="1"/>
</dbReference>
<reference evidence="7" key="1">
    <citation type="submission" date="2016-01" db="EMBL/GenBank/DDBJ databases">
        <authorList>
            <person name="Mcilroy J.S."/>
            <person name="Karst M S."/>
            <person name="Albertsen M."/>
        </authorList>
    </citation>
    <scope>NUCLEOTIDE SEQUENCE</scope>
    <source>
        <strain evidence="7">Cfx-K</strain>
    </source>
</reference>
<dbReference type="InterPro" id="IPR003029">
    <property type="entry name" value="S1_domain"/>
</dbReference>
<dbReference type="CDD" id="cd05688">
    <property type="entry name" value="S1_RPS1_repeat_ec3"/>
    <property type="match status" value="1"/>
</dbReference>
<dbReference type="GO" id="GO:0003729">
    <property type="term" value="F:mRNA binding"/>
    <property type="evidence" value="ECO:0007669"/>
    <property type="project" value="TreeGrafter"/>
</dbReference>
<dbReference type="CDD" id="cd00164">
    <property type="entry name" value="S1_like"/>
    <property type="match status" value="1"/>
</dbReference>
<dbReference type="SMART" id="SM00316">
    <property type="entry name" value="S1"/>
    <property type="match status" value="3"/>
</dbReference>
<keyword evidence="8" id="KW-1185">Reference proteome</keyword>
<dbReference type="RefSeq" id="WP_095044279.1">
    <property type="nucleotide sequence ID" value="NZ_LN890655.1"/>
</dbReference>
<protein>
    <recommendedName>
        <fullName evidence="6">S1 motif domain-containing protein</fullName>
    </recommendedName>
</protein>
<evidence type="ECO:0000256" key="3">
    <source>
        <dbReference type="ARBA" id="ARBA00023274"/>
    </source>
</evidence>
<name>A0A170PIT1_9CHLR</name>
<feature type="domain" description="S1 motif" evidence="6">
    <location>
        <begin position="179"/>
        <end position="247"/>
    </location>
</feature>
<dbReference type="GO" id="GO:0006412">
    <property type="term" value="P:translation"/>
    <property type="evidence" value="ECO:0007669"/>
    <property type="project" value="TreeGrafter"/>
</dbReference>
<dbReference type="InterPro" id="IPR012340">
    <property type="entry name" value="NA-bd_OB-fold"/>
</dbReference>
<dbReference type="Proteomes" id="UP000215027">
    <property type="component" value="Chromosome I"/>
</dbReference>
<dbReference type="PROSITE" id="PS50126">
    <property type="entry name" value="S1"/>
    <property type="match status" value="3"/>
</dbReference>
<feature type="compositionally biased region" description="Basic and acidic residues" evidence="5">
    <location>
        <begin position="28"/>
        <end position="37"/>
    </location>
</feature>
<evidence type="ECO:0000256" key="5">
    <source>
        <dbReference type="SAM" id="MobiDB-lite"/>
    </source>
</evidence>
<dbReference type="SUPFAM" id="SSF50249">
    <property type="entry name" value="Nucleic acid-binding proteins"/>
    <property type="match status" value="3"/>
</dbReference>
<dbReference type="PANTHER" id="PTHR10724">
    <property type="entry name" value="30S RIBOSOMAL PROTEIN S1"/>
    <property type="match status" value="1"/>
</dbReference>
<gene>
    <name evidence="7" type="ORF">CFX0092_A3139</name>
</gene>
<evidence type="ECO:0000256" key="2">
    <source>
        <dbReference type="ARBA" id="ARBA00022980"/>
    </source>
</evidence>
<dbReference type="InterPro" id="IPR050437">
    <property type="entry name" value="Ribos_protein_bS1-like"/>
</dbReference>
<dbReference type="InterPro" id="IPR035104">
    <property type="entry name" value="Ribosomal_protein_S1-like"/>
</dbReference>
<feature type="domain" description="S1 motif" evidence="6">
    <location>
        <begin position="264"/>
        <end position="333"/>
    </location>
</feature>
<dbReference type="Gene3D" id="2.40.50.140">
    <property type="entry name" value="Nucleic acid-binding proteins"/>
    <property type="match status" value="3"/>
</dbReference>
<dbReference type="GO" id="GO:0003735">
    <property type="term" value="F:structural constituent of ribosome"/>
    <property type="evidence" value="ECO:0007669"/>
    <property type="project" value="TreeGrafter"/>
</dbReference>
<organism evidence="7 8">
    <name type="scientific">Candidatus Promineifilum breve</name>
    <dbReference type="NCBI Taxonomy" id="1806508"/>
    <lineage>
        <taxon>Bacteria</taxon>
        <taxon>Bacillati</taxon>
        <taxon>Chloroflexota</taxon>
        <taxon>Ardenticatenia</taxon>
        <taxon>Candidatus Promineifilales</taxon>
        <taxon>Candidatus Promineifilaceae</taxon>
        <taxon>Candidatus Promineifilum</taxon>
    </lineage>
</organism>
<dbReference type="FunFam" id="2.40.50.140:FF:000103">
    <property type="entry name" value="protein RRP5 homolog"/>
    <property type="match status" value="1"/>
</dbReference>
<dbReference type="OrthoDB" id="9804077at2"/>
<comment type="similarity">
    <text evidence="1">Belongs to the bacterial ribosomal protein bS1 family.</text>
</comment>
<dbReference type="EMBL" id="LN890655">
    <property type="protein sequence ID" value="CUS05017.2"/>
    <property type="molecule type" value="Genomic_DNA"/>
</dbReference>
<dbReference type="AlphaFoldDB" id="A0A170PIT1"/>
<dbReference type="GO" id="GO:0005737">
    <property type="term" value="C:cytoplasm"/>
    <property type="evidence" value="ECO:0007669"/>
    <property type="project" value="UniProtKB-ARBA"/>
</dbReference>
<evidence type="ECO:0000256" key="4">
    <source>
        <dbReference type="ARBA" id="ARBA00025604"/>
    </source>
</evidence>
<dbReference type="Pfam" id="PF00575">
    <property type="entry name" value="S1"/>
    <property type="match status" value="2"/>
</dbReference>
<dbReference type="PANTHER" id="PTHR10724:SF7">
    <property type="entry name" value="SMALL RIBOSOMAL SUBUNIT PROTEIN BS1C"/>
    <property type="match status" value="1"/>
</dbReference>
<feature type="region of interest" description="Disordered" evidence="5">
    <location>
        <begin position="25"/>
        <end position="70"/>
    </location>
</feature>
<dbReference type="CDD" id="cd04465">
    <property type="entry name" value="S1_RPS1_repeat_ec2_hs2"/>
    <property type="match status" value="1"/>
</dbReference>